<proteinExistence type="predicted"/>
<dbReference type="GeneID" id="37046922"/>
<dbReference type="Proteomes" id="UP000245768">
    <property type="component" value="Unassembled WGS sequence"/>
</dbReference>
<feature type="domain" description="DUF7168" evidence="3">
    <location>
        <begin position="149"/>
        <end position="283"/>
    </location>
</feature>
<dbReference type="RefSeq" id="XP_025377514.1">
    <property type="nucleotide sequence ID" value="XM_025525006.1"/>
</dbReference>
<name>A0A316YMM2_9BASI</name>
<feature type="compositionally biased region" description="Gly residues" evidence="1">
    <location>
        <begin position="401"/>
        <end position="413"/>
    </location>
</feature>
<evidence type="ECO:0000259" key="3">
    <source>
        <dbReference type="Pfam" id="PF23771"/>
    </source>
</evidence>
<evidence type="ECO:0000313" key="4">
    <source>
        <dbReference type="EMBL" id="PWN90316.1"/>
    </source>
</evidence>
<dbReference type="AlphaFoldDB" id="A0A316YMM2"/>
<reference evidence="4 5" key="1">
    <citation type="journal article" date="2018" name="Mol. Biol. Evol.">
        <title>Broad Genomic Sampling Reveals a Smut Pathogenic Ancestry of the Fungal Clade Ustilaginomycotina.</title>
        <authorList>
            <person name="Kijpornyongpan T."/>
            <person name="Mondo S.J."/>
            <person name="Barry K."/>
            <person name="Sandor L."/>
            <person name="Lee J."/>
            <person name="Lipzen A."/>
            <person name="Pangilinan J."/>
            <person name="LaButti K."/>
            <person name="Hainaut M."/>
            <person name="Henrissat B."/>
            <person name="Grigoriev I.V."/>
            <person name="Spatafora J.W."/>
            <person name="Aime M.C."/>
        </authorList>
    </citation>
    <scope>NUCLEOTIDE SEQUENCE [LARGE SCALE GENOMIC DNA]</scope>
    <source>
        <strain evidence="4 5">MCA 4198</strain>
    </source>
</reference>
<evidence type="ECO:0000313" key="5">
    <source>
        <dbReference type="Proteomes" id="UP000245768"/>
    </source>
</evidence>
<feature type="compositionally biased region" description="Acidic residues" evidence="1">
    <location>
        <begin position="374"/>
        <end position="399"/>
    </location>
</feature>
<evidence type="ECO:0000256" key="1">
    <source>
        <dbReference type="SAM" id="MobiDB-lite"/>
    </source>
</evidence>
<feature type="compositionally biased region" description="Basic and acidic residues" evidence="1">
    <location>
        <begin position="315"/>
        <end position="325"/>
    </location>
</feature>
<dbReference type="EMBL" id="KZ819636">
    <property type="protein sequence ID" value="PWN90316.1"/>
    <property type="molecule type" value="Genomic_DNA"/>
</dbReference>
<dbReference type="InParanoid" id="A0A316YMM2"/>
<feature type="compositionally biased region" description="Basic and acidic residues" evidence="1">
    <location>
        <begin position="1"/>
        <end position="37"/>
    </location>
</feature>
<organism evidence="4 5">
    <name type="scientific">Acaromyces ingoldii</name>
    <dbReference type="NCBI Taxonomy" id="215250"/>
    <lineage>
        <taxon>Eukaryota</taxon>
        <taxon>Fungi</taxon>
        <taxon>Dikarya</taxon>
        <taxon>Basidiomycota</taxon>
        <taxon>Ustilaginomycotina</taxon>
        <taxon>Exobasidiomycetes</taxon>
        <taxon>Exobasidiales</taxon>
        <taxon>Cryptobasidiaceae</taxon>
        <taxon>Acaromyces</taxon>
    </lineage>
</organism>
<evidence type="ECO:0000259" key="2">
    <source>
        <dbReference type="Pfam" id="PF10979"/>
    </source>
</evidence>
<accession>A0A316YMM2</accession>
<dbReference type="InterPro" id="IPR055592">
    <property type="entry name" value="DUF7168"/>
</dbReference>
<dbReference type="Pfam" id="PF23771">
    <property type="entry name" value="DUF7168"/>
    <property type="match status" value="1"/>
</dbReference>
<dbReference type="STRING" id="215250.A0A316YMM2"/>
<feature type="region of interest" description="Disordered" evidence="1">
    <location>
        <begin position="353"/>
        <end position="508"/>
    </location>
</feature>
<dbReference type="OrthoDB" id="3067443at2759"/>
<feature type="compositionally biased region" description="Basic and acidic residues" evidence="1">
    <location>
        <begin position="432"/>
        <end position="448"/>
    </location>
</feature>
<gene>
    <name evidence="4" type="ORF">FA10DRAFT_301582</name>
</gene>
<feature type="compositionally biased region" description="Basic residues" evidence="1">
    <location>
        <begin position="53"/>
        <end position="63"/>
    </location>
</feature>
<dbReference type="Pfam" id="PF10979">
    <property type="entry name" value="DUF2786"/>
    <property type="match status" value="1"/>
</dbReference>
<sequence length="577" mass="64150">MAEGTGLKRERTLESEDGDDDKRSGTEDISGQEDRPSGSEWLPASRLPASKIKSAKAKQKRKTGLYASVESLATDETKDDVDLQEKLANVDSTILDRIRKALALAQHAGTGEHEARQALRLSTRLLSQANLTQADVIAHETEKERQQRAGSSQVAIRHYEEKRINMESWSSSLAGAVKIFFDVQCYTETRRQNDPRIVWVFYGLSANTVAAALAFEMVYNQALHWARANKDAKGKTGKNSYLHGLADGLYAMAKQEKKKEEKLAIEAETNKQKAAVRDDEEQRRKEIARLQDPLLSMKRKGSGTKEDAIEVLSDDGSRSPTEPKWDLFPADSSNTKATKVEDVDDEDEIKFVGLKAGRSGGPPDPNFVIKMEEEQGDTYEEEPIAGPLDDDDSETEYETGSEGGSEDFGGGFGTMDDPAHFEDGDEFDVDMEADRLLNRASDVKEEKTMGFSNKVKKEEILDDAGDIKPTSDNLTSTSMDIDSTSSSLPQGPSSSNPVKQEPKVDEVEENYGSWQSMGQLTLFRNNAQQIADDYLKGTKLKLRKGRAFKGYRRDKDAYGQGKEAAKKVDFRRRRIEG</sequence>
<feature type="region of interest" description="Disordered" evidence="1">
    <location>
        <begin position="312"/>
        <end position="332"/>
    </location>
</feature>
<feature type="domain" description="DUF2786" evidence="2">
    <location>
        <begin position="94"/>
        <end position="133"/>
    </location>
</feature>
<feature type="compositionally biased region" description="Low complexity" evidence="1">
    <location>
        <begin position="475"/>
        <end position="497"/>
    </location>
</feature>
<dbReference type="InterPro" id="IPR024498">
    <property type="entry name" value="DUF2786"/>
</dbReference>
<feature type="region of interest" description="Disordered" evidence="1">
    <location>
        <begin position="1"/>
        <end position="64"/>
    </location>
</feature>
<protein>
    <submittedName>
        <fullName evidence="4">Uncharacterized protein</fullName>
    </submittedName>
</protein>
<keyword evidence="5" id="KW-1185">Reference proteome</keyword>